<dbReference type="EMBL" id="GDJX01010969">
    <property type="protein sequence ID" value="JAT56967.1"/>
    <property type="molecule type" value="Transcribed_RNA"/>
</dbReference>
<dbReference type="PANTHER" id="PTHR35510">
    <property type="entry name" value="DBH-LIKE MONOOXYGENASE"/>
    <property type="match status" value="1"/>
</dbReference>
<dbReference type="PANTHER" id="PTHR35510:SF1">
    <property type="entry name" value="DBH-LIKE MONOOXYGENASE"/>
    <property type="match status" value="1"/>
</dbReference>
<organism evidence="1">
    <name type="scientific">Anthurium amnicola</name>
    <dbReference type="NCBI Taxonomy" id="1678845"/>
    <lineage>
        <taxon>Eukaryota</taxon>
        <taxon>Viridiplantae</taxon>
        <taxon>Streptophyta</taxon>
        <taxon>Embryophyta</taxon>
        <taxon>Tracheophyta</taxon>
        <taxon>Spermatophyta</taxon>
        <taxon>Magnoliopsida</taxon>
        <taxon>Liliopsida</taxon>
        <taxon>Araceae</taxon>
        <taxon>Pothoideae</taxon>
        <taxon>Potheae</taxon>
        <taxon>Anthurium</taxon>
    </lineage>
</organism>
<name>A0A1D1YQR0_9ARAE</name>
<proteinExistence type="predicted"/>
<dbReference type="AlphaFoldDB" id="A0A1D1YQR0"/>
<gene>
    <name evidence="1" type="primary">argC_0</name>
    <name evidence="1" type="ORF">g.30826</name>
</gene>
<accession>A0A1D1YQR0</accession>
<protein>
    <submittedName>
        <fullName evidence="1">N-acetyl-gamma-glutamyl-phosphate reductase</fullName>
    </submittedName>
</protein>
<evidence type="ECO:0000313" key="1">
    <source>
        <dbReference type="EMBL" id="JAT56967.1"/>
    </source>
</evidence>
<sequence length="263" mass="28381">MEFHGFPAGGCADEMPGHAPARMKRKDLEDVYDDFSEFSLSSPARKIRRLDAELPPIMEEEETAAPLIFGQPLPKEQLHTRSLQLAAGSDDVEPSLPLNEERAIVLYKPVNMPLLDFPCPSNVFLNVDPDMIASFKNGAFWQSQPNLVKTREEEAESTAGSGKAAVSSCLAVVPWMPSHHLPEAVNAVNVMGVKNQAVEESMASEGAEDALMEIEVEGGQANGVTTSGPSGLAASEGLQHWQQHCMTPQVGSSKSAPVMWSRG</sequence>
<reference evidence="1" key="1">
    <citation type="submission" date="2015-07" db="EMBL/GenBank/DDBJ databases">
        <title>Transcriptome Assembly of Anthurium amnicola.</title>
        <authorList>
            <person name="Suzuki J."/>
        </authorList>
    </citation>
    <scope>NUCLEOTIDE SEQUENCE</scope>
</reference>